<dbReference type="Gene3D" id="3.20.20.70">
    <property type="entry name" value="Aldolase class I"/>
    <property type="match status" value="1"/>
</dbReference>
<dbReference type="InterPro" id="IPR013785">
    <property type="entry name" value="Aldolase_TIM"/>
</dbReference>
<name>A0A0D2BRR8_9EURO</name>
<sequence length="157" mass="17773">MRRPSTRVRADQPRSKRPFTLSTPFRGLFGPDSIPKTQPTSNGSPYDKLKGQLESLRSRISVNNFEKVVKQYLSPAGWPDSSPGADDKRSRYEAARASCKLTLRSRVLRIADHIDVRITILGKEHLACRSAFRSRGWAGNHVRTHNARSFLELETQV</sequence>
<dbReference type="GeneID" id="27351998"/>
<dbReference type="HOGENOM" id="CLU_1677688_0_0_1"/>
<protein>
    <submittedName>
        <fullName evidence="2">Uncharacterized protein</fullName>
    </submittedName>
</protein>
<feature type="region of interest" description="Disordered" evidence="1">
    <location>
        <begin position="1"/>
        <end position="50"/>
    </location>
</feature>
<organism evidence="2 3">
    <name type="scientific">Cladophialophora immunda</name>
    <dbReference type="NCBI Taxonomy" id="569365"/>
    <lineage>
        <taxon>Eukaryota</taxon>
        <taxon>Fungi</taxon>
        <taxon>Dikarya</taxon>
        <taxon>Ascomycota</taxon>
        <taxon>Pezizomycotina</taxon>
        <taxon>Eurotiomycetes</taxon>
        <taxon>Chaetothyriomycetidae</taxon>
        <taxon>Chaetothyriales</taxon>
        <taxon>Herpotrichiellaceae</taxon>
        <taxon>Cladophialophora</taxon>
    </lineage>
</organism>
<reference evidence="2 3" key="1">
    <citation type="submission" date="2015-01" db="EMBL/GenBank/DDBJ databases">
        <title>The Genome Sequence of Cladophialophora immunda CBS83496.</title>
        <authorList>
            <consortium name="The Broad Institute Genomics Platform"/>
            <person name="Cuomo C."/>
            <person name="de Hoog S."/>
            <person name="Gorbushina A."/>
            <person name="Stielow B."/>
            <person name="Teixiera M."/>
            <person name="Abouelleil A."/>
            <person name="Chapman S.B."/>
            <person name="Priest M."/>
            <person name="Young S.K."/>
            <person name="Wortman J."/>
            <person name="Nusbaum C."/>
            <person name="Birren B."/>
        </authorList>
    </citation>
    <scope>NUCLEOTIDE SEQUENCE [LARGE SCALE GENOMIC DNA]</scope>
    <source>
        <strain evidence="2 3">CBS 83496</strain>
    </source>
</reference>
<evidence type="ECO:0000313" key="2">
    <source>
        <dbReference type="EMBL" id="KIW21768.1"/>
    </source>
</evidence>
<evidence type="ECO:0000313" key="3">
    <source>
        <dbReference type="Proteomes" id="UP000054466"/>
    </source>
</evidence>
<evidence type="ECO:0000256" key="1">
    <source>
        <dbReference type="SAM" id="MobiDB-lite"/>
    </source>
</evidence>
<gene>
    <name evidence="2" type="ORF">PV07_12804</name>
</gene>
<dbReference type="RefSeq" id="XP_016241984.1">
    <property type="nucleotide sequence ID" value="XM_016400370.1"/>
</dbReference>
<proteinExistence type="predicted"/>
<dbReference type="Proteomes" id="UP000054466">
    <property type="component" value="Unassembled WGS sequence"/>
</dbReference>
<feature type="compositionally biased region" description="Polar residues" evidence="1">
    <location>
        <begin position="35"/>
        <end position="44"/>
    </location>
</feature>
<dbReference type="VEuPathDB" id="FungiDB:PV07_12804"/>
<dbReference type="EMBL" id="KN847203">
    <property type="protein sequence ID" value="KIW21768.1"/>
    <property type="molecule type" value="Genomic_DNA"/>
</dbReference>
<keyword evidence="3" id="KW-1185">Reference proteome</keyword>
<accession>A0A0D2BRR8</accession>
<dbReference type="AlphaFoldDB" id="A0A0D2BRR8"/>